<organism evidence="1 2">
    <name type="scientific">Polyangium mundeleinium</name>
    <dbReference type="NCBI Taxonomy" id="2995306"/>
    <lineage>
        <taxon>Bacteria</taxon>
        <taxon>Pseudomonadati</taxon>
        <taxon>Myxococcota</taxon>
        <taxon>Polyangia</taxon>
        <taxon>Polyangiales</taxon>
        <taxon>Polyangiaceae</taxon>
        <taxon>Polyangium</taxon>
    </lineage>
</organism>
<dbReference type="Proteomes" id="UP001221411">
    <property type="component" value="Unassembled WGS sequence"/>
</dbReference>
<gene>
    <name evidence="1" type="ORF">POL67_05815</name>
</gene>
<accession>A0ABT5EI42</accession>
<protein>
    <submittedName>
        <fullName evidence="1">Uncharacterized protein</fullName>
    </submittedName>
</protein>
<proteinExistence type="predicted"/>
<reference evidence="1 2" key="1">
    <citation type="submission" date="2022-11" db="EMBL/GenBank/DDBJ databases">
        <title>Minimal conservation of predation-associated metabolite biosynthetic gene clusters underscores biosynthetic potential of Myxococcota including descriptions for ten novel species: Archangium lansinium sp. nov., Myxococcus landrumus sp. nov., Nannocystis bai.</title>
        <authorList>
            <person name="Ahearne A."/>
            <person name="Stevens C."/>
            <person name="Dowd S."/>
        </authorList>
    </citation>
    <scope>NUCLEOTIDE SEQUENCE [LARGE SCALE GENOMIC DNA]</scope>
    <source>
        <strain evidence="1 2">RJM3</strain>
    </source>
</reference>
<evidence type="ECO:0000313" key="1">
    <source>
        <dbReference type="EMBL" id="MDC0740853.1"/>
    </source>
</evidence>
<name>A0ABT5EI42_9BACT</name>
<dbReference type="EMBL" id="JAQNDO010000001">
    <property type="protein sequence ID" value="MDC0740853.1"/>
    <property type="molecule type" value="Genomic_DNA"/>
</dbReference>
<evidence type="ECO:0000313" key="2">
    <source>
        <dbReference type="Proteomes" id="UP001221411"/>
    </source>
</evidence>
<keyword evidence="2" id="KW-1185">Reference proteome</keyword>
<comment type="caution">
    <text evidence="1">The sequence shown here is derived from an EMBL/GenBank/DDBJ whole genome shotgun (WGS) entry which is preliminary data.</text>
</comment>
<dbReference type="RefSeq" id="WP_271916059.1">
    <property type="nucleotide sequence ID" value="NZ_JAQNDO010000001.1"/>
</dbReference>
<sequence length="109" mass="12090">METELAFASDGTMYVRFEDVPPAGRRVFVGYALTSEERKRYGIGGLLRWACLQRLALGSDGGVYVEEGAIEPEGRKEFSGYALTDKEAARIVQELHRTAFNLTLAARSK</sequence>